<evidence type="ECO:0000256" key="2">
    <source>
        <dbReference type="ARBA" id="ARBA00022512"/>
    </source>
</evidence>
<keyword evidence="5" id="KW-0472">Membrane</keyword>
<accession>A0ABQ8HDB8</accession>
<protein>
    <recommendedName>
        <fullName evidence="7">Expansin</fullName>
    </recommendedName>
</protein>
<dbReference type="InterPro" id="IPR007112">
    <property type="entry name" value="Expansin/allergen_DPBB_dom"/>
</dbReference>
<dbReference type="InterPro" id="IPR036908">
    <property type="entry name" value="RlpA-like_sf"/>
</dbReference>
<dbReference type="PROSITE" id="PS50842">
    <property type="entry name" value="EXPANSIN_EG45"/>
    <property type="match status" value="1"/>
</dbReference>
<keyword evidence="11" id="KW-1185">Reference proteome</keyword>
<dbReference type="PRINTS" id="PR01226">
    <property type="entry name" value="EXPANSIN"/>
</dbReference>
<dbReference type="SMART" id="SM00837">
    <property type="entry name" value="DPBB_1"/>
    <property type="match status" value="1"/>
</dbReference>
<dbReference type="SUPFAM" id="SSF50685">
    <property type="entry name" value="Barwin-like endoglucanases"/>
    <property type="match status" value="1"/>
</dbReference>
<keyword evidence="6 7" id="KW-0961">Cell wall biogenesis/degradation</keyword>
<evidence type="ECO:0000256" key="3">
    <source>
        <dbReference type="ARBA" id="ARBA00022525"/>
    </source>
</evidence>
<keyword evidence="4 7" id="KW-0732">Signal</keyword>
<evidence type="ECO:0000259" key="8">
    <source>
        <dbReference type="PROSITE" id="PS50842"/>
    </source>
</evidence>
<keyword evidence="2 7" id="KW-0134">Cell wall</keyword>
<dbReference type="InterPro" id="IPR036749">
    <property type="entry name" value="Expansin_CBD_sf"/>
</dbReference>
<evidence type="ECO:0000256" key="7">
    <source>
        <dbReference type="RuleBase" id="RU365023"/>
    </source>
</evidence>
<dbReference type="PRINTS" id="PR01225">
    <property type="entry name" value="EXPANSNFAMLY"/>
</dbReference>
<reference evidence="10 11" key="1">
    <citation type="submission" date="2021-02" db="EMBL/GenBank/DDBJ databases">
        <title>Plant Genome Project.</title>
        <authorList>
            <person name="Zhang R.-G."/>
        </authorList>
    </citation>
    <scope>NUCLEOTIDE SEQUENCE [LARGE SCALE GENOMIC DNA]</scope>
    <source>
        <tissue evidence="10">Leaves</tissue>
    </source>
</reference>
<evidence type="ECO:0000259" key="9">
    <source>
        <dbReference type="PROSITE" id="PS50843"/>
    </source>
</evidence>
<evidence type="ECO:0000313" key="10">
    <source>
        <dbReference type="EMBL" id="KAH7554498.1"/>
    </source>
</evidence>
<dbReference type="Pfam" id="PF03330">
    <property type="entry name" value="DPBB_1"/>
    <property type="match status" value="1"/>
</dbReference>
<evidence type="ECO:0000256" key="4">
    <source>
        <dbReference type="ARBA" id="ARBA00022729"/>
    </source>
</evidence>
<dbReference type="SUPFAM" id="SSF49590">
    <property type="entry name" value="PHL pollen allergen"/>
    <property type="match status" value="1"/>
</dbReference>
<evidence type="ECO:0000256" key="1">
    <source>
        <dbReference type="ARBA" id="ARBA00005392"/>
    </source>
</evidence>
<comment type="subcellular location">
    <subcellularLocation>
        <location evidence="7">Secreted</location>
        <location evidence="7">Cell wall</location>
    </subcellularLocation>
    <subcellularLocation>
        <location evidence="7">Membrane</location>
        <topology evidence="7">Peripheral membrane protein</topology>
    </subcellularLocation>
</comment>
<organism evidence="10 11">
    <name type="scientific">Xanthoceras sorbifolium</name>
    <dbReference type="NCBI Taxonomy" id="99658"/>
    <lineage>
        <taxon>Eukaryota</taxon>
        <taxon>Viridiplantae</taxon>
        <taxon>Streptophyta</taxon>
        <taxon>Embryophyta</taxon>
        <taxon>Tracheophyta</taxon>
        <taxon>Spermatophyta</taxon>
        <taxon>Magnoliopsida</taxon>
        <taxon>eudicotyledons</taxon>
        <taxon>Gunneridae</taxon>
        <taxon>Pentapetalae</taxon>
        <taxon>rosids</taxon>
        <taxon>malvids</taxon>
        <taxon>Sapindales</taxon>
        <taxon>Sapindaceae</taxon>
        <taxon>Xanthoceroideae</taxon>
        <taxon>Xanthoceras</taxon>
    </lineage>
</organism>
<dbReference type="InterPro" id="IPR002963">
    <property type="entry name" value="Expansin"/>
</dbReference>
<dbReference type="PANTHER" id="PTHR31867">
    <property type="entry name" value="EXPANSIN-A15"/>
    <property type="match status" value="1"/>
</dbReference>
<sequence length="258" mass="28581">MATSKNFLAMAMFMALLVMAMSNVIHFGSKIDSNWYDAHATFYGDMKGGETMQGACGYGNLFEQGYGLETAALSTELFNDGLTCGACYEIMCVNDPQWCIPNAGTIKITATNFCPPNYSKPHDNWCNPPQKHFDLSMPMFVKLAYYKAGIIPVRYRRVFCSKHGGVKFQIKGNPYWIQVLLFNVGGAGDVNAVKIKGSKTGWLQMKKSWGQNWLTGTNLVGQSLSFQVTVSDGKTVQFNNAAPANWQFGQTFDGKINF</sequence>
<feature type="domain" description="Expansin-like EG45" evidence="8">
    <location>
        <begin position="53"/>
        <end position="165"/>
    </location>
</feature>
<feature type="signal peptide" evidence="7">
    <location>
        <begin position="1"/>
        <end position="22"/>
    </location>
</feature>
<dbReference type="InterPro" id="IPR007118">
    <property type="entry name" value="Expan_Lol_pI"/>
</dbReference>
<gene>
    <name evidence="10" type="ORF">JRO89_XS12G0227100</name>
</gene>
<comment type="function">
    <text evidence="7">Causes loosening and extension of plant cell walls by disrupting non-covalent bonding between cellulose microfibrils and matrix glucans. No enzymatic activity has been found.</text>
</comment>
<name>A0ABQ8HDB8_9ROSI</name>
<dbReference type="Gene3D" id="2.60.40.760">
    <property type="entry name" value="Expansin, cellulose-binding-like domain"/>
    <property type="match status" value="1"/>
</dbReference>
<dbReference type="EMBL" id="JAFEMO010000012">
    <property type="protein sequence ID" value="KAH7554498.1"/>
    <property type="molecule type" value="Genomic_DNA"/>
</dbReference>
<dbReference type="PROSITE" id="PS50843">
    <property type="entry name" value="EXPANSIN_CBD"/>
    <property type="match status" value="1"/>
</dbReference>
<feature type="domain" description="Expansin-like CBD" evidence="9">
    <location>
        <begin position="175"/>
        <end position="254"/>
    </location>
</feature>
<dbReference type="InterPro" id="IPR007117">
    <property type="entry name" value="Expansin_CBD"/>
</dbReference>
<comment type="caution">
    <text evidence="10">The sequence shown here is derived from an EMBL/GenBank/DDBJ whole genome shotgun (WGS) entry which is preliminary data.</text>
</comment>
<comment type="similarity">
    <text evidence="1 7">Belongs to the expansin family. Expansin A subfamily.</text>
</comment>
<evidence type="ECO:0000256" key="6">
    <source>
        <dbReference type="ARBA" id="ARBA00023316"/>
    </source>
</evidence>
<dbReference type="Gene3D" id="2.40.40.10">
    <property type="entry name" value="RlpA-like domain"/>
    <property type="match status" value="1"/>
</dbReference>
<keyword evidence="3 7" id="KW-0964">Secreted</keyword>
<dbReference type="Pfam" id="PF01357">
    <property type="entry name" value="Expansin_C"/>
    <property type="match status" value="1"/>
</dbReference>
<evidence type="ECO:0000313" key="11">
    <source>
        <dbReference type="Proteomes" id="UP000827721"/>
    </source>
</evidence>
<dbReference type="InterPro" id="IPR009009">
    <property type="entry name" value="RlpA-like_DPBB"/>
</dbReference>
<dbReference type="CDD" id="cd22274">
    <property type="entry name" value="DPBB_EXPA_N"/>
    <property type="match status" value="1"/>
</dbReference>
<dbReference type="Proteomes" id="UP000827721">
    <property type="component" value="Unassembled WGS sequence"/>
</dbReference>
<proteinExistence type="inferred from homology"/>
<evidence type="ECO:0000256" key="5">
    <source>
        <dbReference type="ARBA" id="ARBA00023136"/>
    </source>
</evidence>
<feature type="chain" id="PRO_5044962148" description="Expansin" evidence="7">
    <location>
        <begin position="23"/>
        <end position="258"/>
    </location>
</feature>